<dbReference type="RefSeq" id="WP_190055882.1">
    <property type="nucleotide sequence ID" value="NZ_BMWH01000002.1"/>
</dbReference>
<dbReference type="AlphaFoldDB" id="A0A918V626"/>
<dbReference type="Proteomes" id="UP000623010">
    <property type="component" value="Unassembled WGS sequence"/>
</dbReference>
<proteinExistence type="predicted"/>
<evidence type="ECO:0000313" key="2">
    <source>
        <dbReference type="Proteomes" id="UP000623010"/>
    </source>
</evidence>
<gene>
    <name evidence="1" type="ORF">GCM10010389_08150</name>
</gene>
<accession>A0A918V626</accession>
<reference evidence="1" key="1">
    <citation type="journal article" date="2014" name="Int. J. Syst. Evol. Microbiol.">
        <title>Complete genome sequence of Corynebacterium casei LMG S-19264T (=DSM 44701T), isolated from a smear-ripened cheese.</title>
        <authorList>
            <consortium name="US DOE Joint Genome Institute (JGI-PGF)"/>
            <person name="Walter F."/>
            <person name="Albersmeier A."/>
            <person name="Kalinowski J."/>
            <person name="Ruckert C."/>
        </authorList>
    </citation>
    <scope>NUCLEOTIDE SEQUENCE</scope>
    <source>
        <strain evidence="1">JCM 5016</strain>
    </source>
</reference>
<dbReference type="EMBL" id="BMWH01000002">
    <property type="protein sequence ID" value="GGZ73079.1"/>
    <property type="molecule type" value="Genomic_DNA"/>
</dbReference>
<comment type="caution">
    <text evidence="1">The sequence shown here is derived from an EMBL/GenBank/DDBJ whole genome shotgun (WGS) entry which is preliminary data.</text>
</comment>
<name>A0A918V626_9ACTN</name>
<evidence type="ECO:0000313" key="1">
    <source>
        <dbReference type="EMBL" id="GGZ73079.1"/>
    </source>
</evidence>
<reference evidence="1" key="2">
    <citation type="submission" date="2020-09" db="EMBL/GenBank/DDBJ databases">
        <authorList>
            <person name="Sun Q."/>
            <person name="Ohkuma M."/>
        </authorList>
    </citation>
    <scope>NUCLEOTIDE SEQUENCE</scope>
    <source>
        <strain evidence="1">JCM 5016</strain>
    </source>
</reference>
<organism evidence="1 2">
    <name type="scientific">Streptomyces echinoruber</name>
    <dbReference type="NCBI Taxonomy" id="68898"/>
    <lineage>
        <taxon>Bacteria</taxon>
        <taxon>Bacillati</taxon>
        <taxon>Actinomycetota</taxon>
        <taxon>Actinomycetes</taxon>
        <taxon>Kitasatosporales</taxon>
        <taxon>Streptomycetaceae</taxon>
        <taxon>Streptomyces</taxon>
    </lineage>
</organism>
<protein>
    <submittedName>
        <fullName evidence="1">Uncharacterized protein</fullName>
    </submittedName>
</protein>
<sequence length="89" mass="10280">MALMSLEIEILETVPSGPRRPYAYAVWTDRRGDLQMGPVRDRWVDPDDGTVYYQCSPFPGAWDNHVPQERVHRVRHLQAMSLQGADDVR</sequence>
<keyword evidence="2" id="KW-1185">Reference proteome</keyword>